<gene>
    <name evidence="3" type="ORF">GCM10022277_38360</name>
</gene>
<reference evidence="4" key="1">
    <citation type="journal article" date="2019" name="Int. J. Syst. Evol. Microbiol.">
        <title>The Global Catalogue of Microorganisms (GCM) 10K type strain sequencing project: providing services to taxonomists for standard genome sequencing and annotation.</title>
        <authorList>
            <consortium name="The Broad Institute Genomics Platform"/>
            <consortium name="The Broad Institute Genome Sequencing Center for Infectious Disease"/>
            <person name="Wu L."/>
            <person name="Ma J."/>
        </authorList>
    </citation>
    <scope>NUCLEOTIDE SEQUENCE [LARGE SCALE GENOMIC DNA]</scope>
    <source>
        <strain evidence="4">JCM 17551</strain>
    </source>
</reference>
<dbReference type="SUPFAM" id="SSF56935">
    <property type="entry name" value="Porins"/>
    <property type="match status" value="1"/>
</dbReference>
<dbReference type="InterPro" id="IPR025388">
    <property type="entry name" value="Alginate_export_dom"/>
</dbReference>
<dbReference type="InterPro" id="IPR023614">
    <property type="entry name" value="Porin_dom_sf"/>
</dbReference>
<organism evidence="3 4">
    <name type="scientific">Litoribacillus peritrichatus</name>
    <dbReference type="NCBI Taxonomy" id="718191"/>
    <lineage>
        <taxon>Bacteria</taxon>
        <taxon>Pseudomonadati</taxon>
        <taxon>Pseudomonadota</taxon>
        <taxon>Gammaproteobacteria</taxon>
        <taxon>Oceanospirillales</taxon>
        <taxon>Oceanospirillaceae</taxon>
        <taxon>Litoribacillus</taxon>
    </lineage>
</organism>
<keyword evidence="4" id="KW-1185">Reference proteome</keyword>
<evidence type="ECO:0000313" key="3">
    <source>
        <dbReference type="EMBL" id="GAA3938544.1"/>
    </source>
</evidence>
<dbReference type="Pfam" id="PF13372">
    <property type="entry name" value="Alginate_exp"/>
    <property type="match status" value="1"/>
</dbReference>
<dbReference type="EMBL" id="BAABBN010000015">
    <property type="protein sequence ID" value="GAA3938544.1"/>
    <property type="molecule type" value="Genomic_DNA"/>
</dbReference>
<protein>
    <submittedName>
        <fullName evidence="3">Alginate export family protein</fullName>
    </submittedName>
</protein>
<feature type="chain" id="PRO_5045513357" evidence="1">
    <location>
        <begin position="26"/>
        <end position="412"/>
    </location>
</feature>
<name>A0ABP7N7C2_9GAMM</name>
<sequence>MKTTRINLLSLAIASALAAPMTASANLGEEVSTAFKEGTVYGDFRLRYEFVDQDTPDSLGIDKAKGMTLRSRLGYKTGEVSGFSAGIEFEDSRVVAGIDDYNDTNGHNLGEHSVIADPETTELDQGYIQYKNDLVTAKAGRQVITMDNHRFVGHVGWRQDRQTFDGYSFKLTPMKGLTADYAYLTKRNRIFGEEKDLDSKDHLLNIGYKTPFGKLTGYAYLLEEDNSDETSIDTYGVRFSGKTEVSSDLKALYTLEYATQDFEKEGAADADADYMNIEAGAVFKGVTAKLGYEVLGSDDGAYGFSTPLATLHKFNGWSDQFLGTPAQGLVDMSLTVSGKLAGLKLVAAYHEFEADDSTSDIDDLGSELDLLVAKKFNDNYSAGVKYAMYSAGDSAAGKVDTDKAWLWVSAKF</sequence>
<evidence type="ECO:0000259" key="2">
    <source>
        <dbReference type="Pfam" id="PF13372"/>
    </source>
</evidence>
<comment type="caution">
    <text evidence="3">The sequence shown here is derived from an EMBL/GenBank/DDBJ whole genome shotgun (WGS) entry which is preliminary data.</text>
</comment>
<dbReference type="Gene3D" id="2.40.160.10">
    <property type="entry name" value="Porin"/>
    <property type="match status" value="1"/>
</dbReference>
<feature type="domain" description="Alginate export" evidence="2">
    <location>
        <begin position="43"/>
        <end position="287"/>
    </location>
</feature>
<keyword evidence="1" id="KW-0732">Signal</keyword>
<dbReference type="Proteomes" id="UP001501565">
    <property type="component" value="Unassembled WGS sequence"/>
</dbReference>
<accession>A0ABP7N7C2</accession>
<feature type="signal peptide" evidence="1">
    <location>
        <begin position="1"/>
        <end position="25"/>
    </location>
</feature>
<proteinExistence type="predicted"/>
<dbReference type="RefSeq" id="WP_344800251.1">
    <property type="nucleotide sequence ID" value="NZ_BAABBN010000015.1"/>
</dbReference>
<evidence type="ECO:0000256" key="1">
    <source>
        <dbReference type="SAM" id="SignalP"/>
    </source>
</evidence>
<evidence type="ECO:0000313" key="4">
    <source>
        <dbReference type="Proteomes" id="UP001501565"/>
    </source>
</evidence>